<sequence length="158" mass="18550">MDDHAALLYDLLLLENQIPWRVLDCLFKLTRENDGTDEPSLYELTLNYFEYYTLGRCPKKIEETGSKHLLDFIRKCLLEGTKEDSTNIHPDSDWAPIPCVTELLQSGVKFQRTNDRMLNITFENGVMKIPAIEVHENGGSLFRNLIIYEQYEDREQYR</sequence>
<keyword evidence="2" id="KW-1185">Reference proteome</keyword>
<reference evidence="1 2" key="1">
    <citation type="submission" date="2018-02" db="EMBL/GenBank/DDBJ databases">
        <title>Draft genome of wild Prunus yedoensis var. nudiflora.</title>
        <authorList>
            <person name="Baek S."/>
            <person name="Kim J.-H."/>
            <person name="Choi K."/>
            <person name="Kim G.-B."/>
            <person name="Cho A."/>
            <person name="Jang H."/>
            <person name="Shin C.-H."/>
            <person name="Yu H.-J."/>
            <person name="Mun J.-H."/>
        </authorList>
    </citation>
    <scope>NUCLEOTIDE SEQUENCE [LARGE SCALE GENOMIC DNA]</scope>
    <source>
        <strain evidence="2">cv. Jeju island</strain>
        <tissue evidence="1">Leaf</tissue>
    </source>
</reference>
<dbReference type="Pfam" id="PF03140">
    <property type="entry name" value="DUF247"/>
    <property type="match status" value="1"/>
</dbReference>
<organism evidence="1 2">
    <name type="scientific">Prunus yedoensis var. nudiflora</name>
    <dbReference type="NCBI Taxonomy" id="2094558"/>
    <lineage>
        <taxon>Eukaryota</taxon>
        <taxon>Viridiplantae</taxon>
        <taxon>Streptophyta</taxon>
        <taxon>Embryophyta</taxon>
        <taxon>Tracheophyta</taxon>
        <taxon>Spermatophyta</taxon>
        <taxon>Magnoliopsida</taxon>
        <taxon>eudicotyledons</taxon>
        <taxon>Gunneridae</taxon>
        <taxon>Pentapetalae</taxon>
        <taxon>rosids</taxon>
        <taxon>fabids</taxon>
        <taxon>Rosales</taxon>
        <taxon>Rosaceae</taxon>
        <taxon>Amygdaloideae</taxon>
        <taxon>Amygdaleae</taxon>
        <taxon>Prunus</taxon>
    </lineage>
</organism>
<evidence type="ECO:0000313" key="1">
    <source>
        <dbReference type="EMBL" id="PQQ00865.1"/>
    </source>
</evidence>
<protein>
    <submittedName>
        <fullName evidence="1">UPF0481 protein</fullName>
    </submittedName>
</protein>
<name>A0A314XZC0_PRUYE</name>
<evidence type="ECO:0000313" key="2">
    <source>
        <dbReference type="Proteomes" id="UP000250321"/>
    </source>
</evidence>
<dbReference type="Proteomes" id="UP000250321">
    <property type="component" value="Unassembled WGS sequence"/>
</dbReference>
<gene>
    <name evidence="1" type="ORF">Pyn_25304</name>
</gene>
<accession>A0A314XZC0</accession>
<dbReference type="STRING" id="2094558.A0A314XZC0"/>
<proteinExistence type="predicted"/>
<dbReference type="EMBL" id="PJQY01001644">
    <property type="protein sequence ID" value="PQQ00865.1"/>
    <property type="molecule type" value="Genomic_DNA"/>
</dbReference>
<dbReference type="PANTHER" id="PTHR31170:SF17">
    <property type="match status" value="1"/>
</dbReference>
<dbReference type="InterPro" id="IPR004158">
    <property type="entry name" value="DUF247_pln"/>
</dbReference>
<dbReference type="OrthoDB" id="1862127at2759"/>
<dbReference type="AlphaFoldDB" id="A0A314XZC0"/>
<dbReference type="PANTHER" id="PTHR31170">
    <property type="entry name" value="BNAC04G53230D PROTEIN"/>
    <property type="match status" value="1"/>
</dbReference>
<comment type="caution">
    <text evidence="1">The sequence shown here is derived from an EMBL/GenBank/DDBJ whole genome shotgun (WGS) entry which is preliminary data.</text>
</comment>